<organism evidence="3 4">
    <name type="scientific">Medicago truncatula</name>
    <name type="common">Barrel medic</name>
    <name type="synonym">Medicago tribuloides</name>
    <dbReference type="NCBI Taxonomy" id="3880"/>
    <lineage>
        <taxon>Eukaryota</taxon>
        <taxon>Viridiplantae</taxon>
        <taxon>Streptophyta</taxon>
        <taxon>Embryophyta</taxon>
        <taxon>Tracheophyta</taxon>
        <taxon>Spermatophyta</taxon>
        <taxon>Magnoliopsida</taxon>
        <taxon>eudicotyledons</taxon>
        <taxon>Gunneridae</taxon>
        <taxon>Pentapetalae</taxon>
        <taxon>rosids</taxon>
        <taxon>fabids</taxon>
        <taxon>Fabales</taxon>
        <taxon>Fabaceae</taxon>
        <taxon>Papilionoideae</taxon>
        <taxon>50 kb inversion clade</taxon>
        <taxon>NPAAA clade</taxon>
        <taxon>Hologalegina</taxon>
        <taxon>IRL clade</taxon>
        <taxon>Trifolieae</taxon>
        <taxon>Medicago</taxon>
    </lineage>
</organism>
<gene>
    <name evidence="3" type="ORF">MtrunA17_Chr3g0082471</name>
</gene>
<comment type="caution">
    <text evidence="3">The sequence shown here is derived from an EMBL/GenBank/DDBJ whole genome shotgun (WGS) entry which is preliminary data.</text>
</comment>
<evidence type="ECO:0000313" key="3">
    <source>
        <dbReference type="EMBL" id="RHN65670.1"/>
    </source>
</evidence>
<keyword evidence="2" id="KW-0732">Signal</keyword>
<proteinExistence type="predicted"/>
<dbReference type="EMBL" id="PSQE01000003">
    <property type="protein sequence ID" value="RHN65670.1"/>
    <property type="molecule type" value="Genomic_DNA"/>
</dbReference>
<name>A0A396IKA9_MEDTR</name>
<dbReference type="AlphaFoldDB" id="A0A396IKA9"/>
<protein>
    <recommendedName>
        <fullName evidence="5">Transmembrane protein</fullName>
    </recommendedName>
</protein>
<evidence type="ECO:0000256" key="2">
    <source>
        <dbReference type="SAM" id="SignalP"/>
    </source>
</evidence>
<dbReference type="Gramene" id="rna13538">
    <property type="protein sequence ID" value="RHN65670.1"/>
    <property type="gene ID" value="gene13538"/>
</dbReference>
<evidence type="ECO:0008006" key="5">
    <source>
        <dbReference type="Google" id="ProtNLM"/>
    </source>
</evidence>
<dbReference type="Proteomes" id="UP000265566">
    <property type="component" value="Chromosome 3"/>
</dbReference>
<feature type="region of interest" description="Disordered" evidence="1">
    <location>
        <begin position="60"/>
        <end position="82"/>
    </location>
</feature>
<evidence type="ECO:0000256" key="1">
    <source>
        <dbReference type="SAM" id="MobiDB-lite"/>
    </source>
</evidence>
<feature type="chain" id="PRO_5017385458" description="Transmembrane protein" evidence="2">
    <location>
        <begin position="34"/>
        <end position="82"/>
    </location>
</feature>
<feature type="signal peptide" evidence="2">
    <location>
        <begin position="1"/>
        <end position="33"/>
    </location>
</feature>
<reference evidence="4" key="1">
    <citation type="journal article" date="2018" name="Nat. Plants">
        <title>Whole-genome landscape of Medicago truncatula symbiotic genes.</title>
        <authorList>
            <person name="Pecrix Y."/>
            <person name="Staton S.E."/>
            <person name="Sallet E."/>
            <person name="Lelandais-Briere C."/>
            <person name="Moreau S."/>
            <person name="Carrere S."/>
            <person name="Blein T."/>
            <person name="Jardinaud M.F."/>
            <person name="Latrasse D."/>
            <person name="Zouine M."/>
            <person name="Zahm M."/>
            <person name="Kreplak J."/>
            <person name="Mayjonade B."/>
            <person name="Satge C."/>
            <person name="Perez M."/>
            <person name="Cauet S."/>
            <person name="Marande W."/>
            <person name="Chantry-Darmon C."/>
            <person name="Lopez-Roques C."/>
            <person name="Bouchez O."/>
            <person name="Berard A."/>
            <person name="Debelle F."/>
            <person name="Munos S."/>
            <person name="Bendahmane A."/>
            <person name="Berges H."/>
            <person name="Niebel A."/>
            <person name="Buitink J."/>
            <person name="Frugier F."/>
            <person name="Benhamed M."/>
            <person name="Crespi M."/>
            <person name="Gouzy J."/>
            <person name="Gamas P."/>
        </authorList>
    </citation>
    <scope>NUCLEOTIDE SEQUENCE [LARGE SCALE GENOMIC DNA]</scope>
    <source>
        <strain evidence="4">cv. Jemalong A17</strain>
    </source>
</reference>
<evidence type="ECO:0000313" key="4">
    <source>
        <dbReference type="Proteomes" id="UP000265566"/>
    </source>
</evidence>
<accession>A0A396IKA9</accession>
<sequence length="82" mass="9566">MHQYKNHTKMASFFSYLLVFFFAFLILIPQGFGNNPSHNKHLHHPPSTYVHPTTLPKPIYPASTNIPKKHPHHPPKEDNTHF</sequence>